<dbReference type="PROSITE" id="PS50977">
    <property type="entry name" value="HTH_TETR_2"/>
    <property type="match status" value="1"/>
</dbReference>
<dbReference type="InterPro" id="IPR009057">
    <property type="entry name" value="Homeodomain-like_sf"/>
</dbReference>
<sequence>MKAKQKRSLGRPPTNARKMPTDVMILQAATDMFLTNGFQDVSIDDVAKKCNVTKATVYYYFESKAALFTEAMVHMMNRIGVYIEAMLSEEEPLKIRLHKVAVAHLKATFDLDLDGFLRETKNVLTHEQLKQMKESENKMFEVLEKAFIKAIEEEEIPEVNTKFATHSYLALLKVGNYRNEDQTTIFSSINETSNQIIDLFWNGLFSTKS</sequence>
<evidence type="ECO:0000256" key="2">
    <source>
        <dbReference type="ARBA" id="ARBA00023125"/>
    </source>
</evidence>
<dbReference type="PRINTS" id="PR00455">
    <property type="entry name" value="HTHTETR"/>
</dbReference>
<dbReference type="InterPro" id="IPR050624">
    <property type="entry name" value="HTH-type_Tx_Regulator"/>
</dbReference>
<feature type="DNA-binding region" description="H-T-H motif" evidence="3">
    <location>
        <begin position="42"/>
        <end position="61"/>
    </location>
</feature>
<keyword evidence="1" id="KW-0678">Repressor</keyword>
<reference evidence="5 6" key="1">
    <citation type="submission" date="2023-11" db="EMBL/GenBank/DDBJ databases">
        <title>Bacillus jintuensis, isolated from a mudflat on the Beibu Gulf coast.</title>
        <authorList>
            <person name="Li M."/>
        </authorList>
    </citation>
    <scope>NUCLEOTIDE SEQUENCE [LARGE SCALE GENOMIC DNA]</scope>
    <source>
        <strain evidence="5 6">31A1R</strain>
    </source>
</reference>
<accession>A0ABU5J114</accession>
<comment type="caution">
    <text evidence="5">The sequence shown here is derived from an EMBL/GenBank/DDBJ whole genome shotgun (WGS) entry which is preliminary data.</text>
</comment>
<dbReference type="PROSITE" id="PS01081">
    <property type="entry name" value="HTH_TETR_1"/>
    <property type="match status" value="1"/>
</dbReference>
<organism evidence="5 6">
    <name type="scientific">Robertmurraya mangrovi</name>
    <dbReference type="NCBI Taxonomy" id="3098077"/>
    <lineage>
        <taxon>Bacteria</taxon>
        <taxon>Bacillati</taxon>
        <taxon>Bacillota</taxon>
        <taxon>Bacilli</taxon>
        <taxon>Bacillales</taxon>
        <taxon>Bacillaceae</taxon>
        <taxon>Robertmurraya</taxon>
    </lineage>
</organism>
<dbReference type="EMBL" id="JAXOFX010000010">
    <property type="protein sequence ID" value="MDZ5473097.1"/>
    <property type="molecule type" value="Genomic_DNA"/>
</dbReference>
<dbReference type="InterPro" id="IPR023772">
    <property type="entry name" value="DNA-bd_HTH_TetR-type_CS"/>
</dbReference>
<dbReference type="PANTHER" id="PTHR43479">
    <property type="entry name" value="ACREF/ENVCD OPERON REPRESSOR-RELATED"/>
    <property type="match status" value="1"/>
</dbReference>
<evidence type="ECO:0000256" key="3">
    <source>
        <dbReference type="PROSITE-ProRule" id="PRU00335"/>
    </source>
</evidence>
<name>A0ABU5J114_9BACI</name>
<evidence type="ECO:0000259" key="4">
    <source>
        <dbReference type="PROSITE" id="PS50977"/>
    </source>
</evidence>
<protein>
    <submittedName>
        <fullName evidence="5">TetR/AcrR family transcriptional regulator</fullName>
    </submittedName>
</protein>
<dbReference type="InterPro" id="IPR001647">
    <property type="entry name" value="HTH_TetR"/>
</dbReference>
<feature type="domain" description="HTH tetR-type" evidence="4">
    <location>
        <begin position="19"/>
        <end position="79"/>
    </location>
</feature>
<evidence type="ECO:0000313" key="5">
    <source>
        <dbReference type="EMBL" id="MDZ5473097.1"/>
    </source>
</evidence>
<dbReference type="Gene3D" id="1.10.357.10">
    <property type="entry name" value="Tetracycline Repressor, domain 2"/>
    <property type="match status" value="1"/>
</dbReference>
<evidence type="ECO:0000256" key="1">
    <source>
        <dbReference type="ARBA" id="ARBA00022491"/>
    </source>
</evidence>
<gene>
    <name evidence="5" type="ORF">SM124_15365</name>
</gene>
<dbReference type="RefSeq" id="WP_322447397.1">
    <property type="nucleotide sequence ID" value="NZ_JAXOFX010000010.1"/>
</dbReference>
<dbReference type="PANTHER" id="PTHR43479:SF11">
    <property type="entry name" value="ACREF_ENVCD OPERON REPRESSOR-RELATED"/>
    <property type="match status" value="1"/>
</dbReference>
<keyword evidence="6" id="KW-1185">Reference proteome</keyword>
<evidence type="ECO:0000313" key="6">
    <source>
        <dbReference type="Proteomes" id="UP001290455"/>
    </source>
</evidence>
<keyword evidence="2 3" id="KW-0238">DNA-binding</keyword>
<proteinExistence type="predicted"/>
<dbReference type="SUPFAM" id="SSF46689">
    <property type="entry name" value="Homeodomain-like"/>
    <property type="match status" value="1"/>
</dbReference>
<dbReference type="Gene3D" id="1.10.10.60">
    <property type="entry name" value="Homeodomain-like"/>
    <property type="match status" value="1"/>
</dbReference>
<dbReference type="Pfam" id="PF00440">
    <property type="entry name" value="TetR_N"/>
    <property type="match status" value="1"/>
</dbReference>
<dbReference type="Proteomes" id="UP001290455">
    <property type="component" value="Unassembled WGS sequence"/>
</dbReference>